<name>A0A165JDJ0_EXIGL</name>
<evidence type="ECO:0000313" key="3">
    <source>
        <dbReference type="Proteomes" id="UP000077266"/>
    </source>
</evidence>
<dbReference type="EMBL" id="KV425968">
    <property type="protein sequence ID" value="KZV94692.1"/>
    <property type="molecule type" value="Genomic_DNA"/>
</dbReference>
<dbReference type="InParanoid" id="A0A165JDJ0"/>
<keyword evidence="3" id="KW-1185">Reference proteome</keyword>
<dbReference type="PANTHER" id="PTHR33119:SF1">
    <property type="entry name" value="FE2OG DIOXYGENASE DOMAIN-CONTAINING PROTEIN"/>
    <property type="match status" value="1"/>
</dbReference>
<feature type="domain" description="DUF4246" evidence="1">
    <location>
        <begin position="4"/>
        <end position="139"/>
    </location>
</feature>
<dbReference type="Proteomes" id="UP000077266">
    <property type="component" value="Unassembled WGS sequence"/>
</dbReference>
<accession>A0A165JDJ0</accession>
<proteinExistence type="predicted"/>
<dbReference type="STRING" id="1314781.A0A165JDJ0"/>
<organism evidence="2 3">
    <name type="scientific">Exidia glandulosa HHB12029</name>
    <dbReference type="NCBI Taxonomy" id="1314781"/>
    <lineage>
        <taxon>Eukaryota</taxon>
        <taxon>Fungi</taxon>
        <taxon>Dikarya</taxon>
        <taxon>Basidiomycota</taxon>
        <taxon>Agaricomycotina</taxon>
        <taxon>Agaricomycetes</taxon>
        <taxon>Auriculariales</taxon>
        <taxon>Exidiaceae</taxon>
        <taxon>Exidia</taxon>
    </lineage>
</organism>
<gene>
    <name evidence="2" type="ORF">EXIGLDRAFT_822535</name>
</gene>
<dbReference type="Pfam" id="PF14033">
    <property type="entry name" value="DUF4246"/>
    <property type="match status" value="1"/>
</dbReference>
<dbReference type="InterPro" id="IPR025340">
    <property type="entry name" value="DUF4246"/>
</dbReference>
<dbReference type="PANTHER" id="PTHR33119">
    <property type="entry name" value="IFI3P"/>
    <property type="match status" value="1"/>
</dbReference>
<protein>
    <recommendedName>
        <fullName evidence="1">DUF4246 domain-containing protein</fullName>
    </recommendedName>
</protein>
<dbReference type="InterPro" id="IPR049192">
    <property type="entry name" value="DUF4246_C"/>
</dbReference>
<evidence type="ECO:0000313" key="2">
    <source>
        <dbReference type="EMBL" id="KZV94692.1"/>
    </source>
</evidence>
<sequence length="206" mass="23436">MSGAPDFPGRAWQVEGMKNEQIVACGFYYYGEEYVSLISRLVQLSERDPAISRKWPSCAVLIQYRSSRDDLLVQDLGHVETPAGRCIAFPNVFQHNVYPCSLADESQPGYRKVLALFLVDPDVRIPSTSNTGVQDPEFIMDLLKQAGPESPLSKLPDELLAMIVSYYPFFTRREAEVLRTELVEERQRSTFDMHDHSSRGFFGGRY</sequence>
<dbReference type="OrthoDB" id="415532at2759"/>
<reference evidence="2 3" key="1">
    <citation type="journal article" date="2016" name="Mol. Biol. Evol.">
        <title>Comparative Genomics of Early-Diverging Mushroom-Forming Fungi Provides Insights into the Origins of Lignocellulose Decay Capabilities.</title>
        <authorList>
            <person name="Nagy L.G."/>
            <person name="Riley R."/>
            <person name="Tritt A."/>
            <person name="Adam C."/>
            <person name="Daum C."/>
            <person name="Floudas D."/>
            <person name="Sun H."/>
            <person name="Yadav J.S."/>
            <person name="Pangilinan J."/>
            <person name="Larsson K.H."/>
            <person name="Matsuura K."/>
            <person name="Barry K."/>
            <person name="Labutti K."/>
            <person name="Kuo R."/>
            <person name="Ohm R.A."/>
            <person name="Bhattacharya S.S."/>
            <person name="Shirouzu T."/>
            <person name="Yoshinaga Y."/>
            <person name="Martin F.M."/>
            <person name="Grigoriev I.V."/>
            <person name="Hibbett D.S."/>
        </authorList>
    </citation>
    <scope>NUCLEOTIDE SEQUENCE [LARGE SCALE GENOMIC DNA]</scope>
    <source>
        <strain evidence="2 3">HHB12029</strain>
    </source>
</reference>
<evidence type="ECO:0000259" key="1">
    <source>
        <dbReference type="Pfam" id="PF14033"/>
    </source>
</evidence>
<dbReference type="AlphaFoldDB" id="A0A165JDJ0"/>